<feature type="region of interest" description="Disordered" evidence="1">
    <location>
        <begin position="1"/>
        <end position="42"/>
    </location>
</feature>
<proteinExistence type="predicted"/>
<dbReference type="EMBL" id="CADCVW010000107">
    <property type="protein sequence ID" value="CAA9523031.1"/>
    <property type="molecule type" value="Genomic_DNA"/>
</dbReference>
<feature type="non-terminal residue" evidence="2">
    <location>
        <position position="1"/>
    </location>
</feature>
<name>A0A6J4TIN3_9SPHN</name>
<accession>A0A6J4TIN3</accession>
<sequence length="59" mass="6326">AQLYSAEHQVSSFPGRQDVPEQDNPADAGYSTGAFGPQPKQSTFPSLLAIQLAHDRAQV</sequence>
<reference evidence="2" key="1">
    <citation type="submission" date="2020-02" db="EMBL/GenBank/DDBJ databases">
        <authorList>
            <person name="Meier V. D."/>
        </authorList>
    </citation>
    <scope>NUCLEOTIDE SEQUENCE</scope>
    <source>
        <strain evidence="2">AVDCRST_MAG39</strain>
    </source>
</reference>
<gene>
    <name evidence="2" type="ORF">AVDCRST_MAG39-2652</name>
</gene>
<dbReference type="AlphaFoldDB" id="A0A6J4TIN3"/>
<organism evidence="2">
    <name type="scientific">uncultured Sphingomonadaceae bacterium</name>
    <dbReference type="NCBI Taxonomy" id="169976"/>
    <lineage>
        <taxon>Bacteria</taxon>
        <taxon>Pseudomonadati</taxon>
        <taxon>Pseudomonadota</taxon>
        <taxon>Alphaproteobacteria</taxon>
        <taxon>Sphingomonadales</taxon>
        <taxon>Sphingomonadaceae</taxon>
        <taxon>environmental samples</taxon>
    </lineage>
</organism>
<evidence type="ECO:0000313" key="2">
    <source>
        <dbReference type="EMBL" id="CAA9523031.1"/>
    </source>
</evidence>
<evidence type="ECO:0000256" key="1">
    <source>
        <dbReference type="SAM" id="MobiDB-lite"/>
    </source>
</evidence>
<protein>
    <submittedName>
        <fullName evidence="2">Uncharacterized protein</fullName>
    </submittedName>
</protein>
<feature type="non-terminal residue" evidence="2">
    <location>
        <position position="59"/>
    </location>
</feature>